<dbReference type="InterPro" id="IPR001606">
    <property type="entry name" value="ARID_dom"/>
</dbReference>
<sequence length="612" mass="67825">MASGSGSQESGAFMSIPSAPTFRPTEDEWEQPLRYLASIRQLAEPYGICKIIPPKGLEPPCALGLSQLKFPTRKQKVHELYHRDFQQAQLEFYEDYDRFLHSQGKQLCKWKYPQFLGKDIDIFVLHRAVKKRGGYESVTEQKKWREVAKVLQINEKGQTSMAYGMRQLYVRHLLPYEDWKHGIVGGAAAALAAVKAEVAAAGLEDLHETEIEAKNLSQQVWQQQQEQQEQPQQQQEQLAKQHLLLKQQQQPLQPAWPQEAPKPVPQTQKQQPRQQQVVASAVAESVLQSPPANADAFSTPPFESQLQSGMQGGLKRKRSEEAVTTAVDCGMKACVARGRCGGATSGGSPDSFSPNTCDTSAPAKATNGEGAIIVTGAGQLARVSPVVTALGVRKRKPRIRYGEEDDPPGSASSGAPKRGQVGAAARRIEELDAVEERKRPRQQDLGQARSQFRSQPQQQQQQQQHQQQQQELLHQIQPQQQQQQLKLKKRQEFLSAAVVDEVRAAAQVKSEEADMAEAAEILEAMMGLRSDRAVFPRGTSMAPKPENRGPQQQLMGQQQLWPEQHEIGQHAHGQDQGQQRDRSMKRRRPTPGPGSGIGAVGGGVLKRRMGAG</sequence>
<organism evidence="4 5">
    <name type="scientific">Volvox reticuliferus</name>
    <dbReference type="NCBI Taxonomy" id="1737510"/>
    <lineage>
        <taxon>Eukaryota</taxon>
        <taxon>Viridiplantae</taxon>
        <taxon>Chlorophyta</taxon>
        <taxon>core chlorophytes</taxon>
        <taxon>Chlorophyceae</taxon>
        <taxon>CS clade</taxon>
        <taxon>Chlamydomonadales</taxon>
        <taxon>Volvocaceae</taxon>
        <taxon>Volvox</taxon>
    </lineage>
</organism>
<evidence type="ECO:0000259" key="3">
    <source>
        <dbReference type="PROSITE" id="PS51183"/>
    </source>
</evidence>
<dbReference type="Proteomes" id="UP000722791">
    <property type="component" value="Unassembled WGS sequence"/>
</dbReference>
<feature type="compositionally biased region" description="Low complexity" evidence="1">
    <location>
        <begin position="249"/>
        <end position="283"/>
    </location>
</feature>
<feature type="region of interest" description="Disordered" evidence="1">
    <location>
        <begin position="1"/>
        <end position="24"/>
    </location>
</feature>
<comment type="caution">
    <text evidence="4">The sequence shown here is derived from an EMBL/GenBank/DDBJ whole genome shotgun (WGS) entry which is preliminary data.</text>
</comment>
<dbReference type="GO" id="GO:0032454">
    <property type="term" value="F:histone H3K9 demethylase activity"/>
    <property type="evidence" value="ECO:0007669"/>
    <property type="project" value="TreeGrafter"/>
</dbReference>
<dbReference type="GO" id="GO:0003677">
    <property type="term" value="F:DNA binding"/>
    <property type="evidence" value="ECO:0007669"/>
    <property type="project" value="InterPro"/>
</dbReference>
<dbReference type="InterPro" id="IPR003349">
    <property type="entry name" value="JmjN"/>
</dbReference>
<feature type="compositionally biased region" description="Low complexity" evidence="1">
    <location>
        <begin position="455"/>
        <end position="475"/>
    </location>
</feature>
<dbReference type="Gene3D" id="1.10.150.60">
    <property type="entry name" value="ARID DNA-binding domain"/>
    <property type="match status" value="1"/>
</dbReference>
<evidence type="ECO:0000313" key="4">
    <source>
        <dbReference type="EMBL" id="GIL98110.1"/>
    </source>
</evidence>
<evidence type="ECO:0000259" key="2">
    <source>
        <dbReference type="PROSITE" id="PS51011"/>
    </source>
</evidence>
<dbReference type="PANTHER" id="PTHR10694:SF7">
    <property type="entry name" value="[HISTONE H3]-TRIMETHYL-L-LYSINE(9) DEMETHYLASE"/>
    <property type="match status" value="1"/>
</dbReference>
<reference evidence="4" key="1">
    <citation type="journal article" date="2021" name="Proc. Natl. Acad. Sci. U.S.A.">
        <title>Three genomes in the algal genus Volvox reveal the fate of a haploid sex-determining region after a transition to homothallism.</title>
        <authorList>
            <person name="Yamamoto K."/>
            <person name="Hamaji T."/>
            <person name="Kawai-Toyooka H."/>
            <person name="Matsuzaki R."/>
            <person name="Takahashi F."/>
            <person name="Nishimura Y."/>
            <person name="Kawachi M."/>
            <person name="Noguchi H."/>
            <person name="Minakuchi Y."/>
            <person name="Umen J.G."/>
            <person name="Toyoda A."/>
            <person name="Nozaki H."/>
        </authorList>
    </citation>
    <scope>NUCLEOTIDE SEQUENCE</scope>
    <source>
        <strain evidence="4">NIES-3785</strain>
    </source>
</reference>
<dbReference type="GO" id="GO:0051864">
    <property type="term" value="F:histone H3K36 demethylase activity"/>
    <property type="evidence" value="ECO:0007669"/>
    <property type="project" value="TreeGrafter"/>
</dbReference>
<dbReference type="Pfam" id="PF01388">
    <property type="entry name" value="ARID"/>
    <property type="match status" value="1"/>
</dbReference>
<feature type="compositionally biased region" description="Basic and acidic residues" evidence="1">
    <location>
        <begin position="426"/>
        <end position="442"/>
    </location>
</feature>
<dbReference type="PANTHER" id="PTHR10694">
    <property type="entry name" value="LYSINE-SPECIFIC DEMETHYLASE"/>
    <property type="match status" value="1"/>
</dbReference>
<evidence type="ECO:0000313" key="5">
    <source>
        <dbReference type="Proteomes" id="UP000722791"/>
    </source>
</evidence>
<protein>
    <recommendedName>
        <fullName evidence="6">ARID domain-containing protein</fullName>
    </recommendedName>
</protein>
<dbReference type="SMART" id="SM00545">
    <property type="entry name" value="JmjN"/>
    <property type="match status" value="1"/>
</dbReference>
<feature type="region of interest" description="Disordered" evidence="1">
    <location>
        <begin position="398"/>
        <end position="475"/>
    </location>
</feature>
<name>A0A8J4D956_9CHLO</name>
<feature type="domain" description="ARID" evidence="2">
    <location>
        <begin position="86"/>
        <end position="181"/>
    </location>
</feature>
<feature type="domain" description="JmjN" evidence="3">
    <location>
        <begin position="19"/>
        <end position="60"/>
    </location>
</feature>
<dbReference type="PROSITE" id="PS51011">
    <property type="entry name" value="ARID"/>
    <property type="match status" value="1"/>
</dbReference>
<dbReference type="SUPFAM" id="SSF46774">
    <property type="entry name" value="ARID-like"/>
    <property type="match status" value="1"/>
</dbReference>
<feature type="compositionally biased region" description="Low complexity" evidence="1">
    <location>
        <begin position="549"/>
        <end position="562"/>
    </location>
</feature>
<dbReference type="GO" id="GO:0010468">
    <property type="term" value="P:regulation of gene expression"/>
    <property type="evidence" value="ECO:0007669"/>
    <property type="project" value="TreeGrafter"/>
</dbReference>
<feature type="compositionally biased region" description="Gly residues" evidence="1">
    <location>
        <begin position="593"/>
        <end position="604"/>
    </location>
</feature>
<dbReference type="GO" id="GO:0000785">
    <property type="term" value="C:chromatin"/>
    <property type="evidence" value="ECO:0007669"/>
    <property type="project" value="TreeGrafter"/>
</dbReference>
<dbReference type="SMART" id="SM00501">
    <property type="entry name" value="BRIGHT"/>
    <property type="match status" value="1"/>
</dbReference>
<dbReference type="InterPro" id="IPR036431">
    <property type="entry name" value="ARID_dom_sf"/>
</dbReference>
<proteinExistence type="predicted"/>
<dbReference type="EMBL" id="BNCQ01000005">
    <property type="protein sequence ID" value="GIL98110.1"/>
    <property type="molecule type" value="Genomic_DNA"/>
</dbReference>
<dbReference type="GO" id="GO:0005634">
    <property type="term" value="C:nucleus"/>
    <property type="evidence" value="ECO:0007669"/>
    <property type="project" value="TreeGrafter"/>
</dbReference>
<feature type="region of interest" description="Disordered" evidence="1">
    <location>
        <begin position="535"/>
        <end position="612"/>
    </location>
</feature>
<evidence type="ECO:0000256" key="1">
    <source>
        <dbReference type="SAM" id="MobiDB-lite"/>
    </source>
</evidence>
<feature type="region of interest" description="Disordered" evidence="1">
    <location>
        <begin position="249"/>
        <end position="318"/>
    </location>
</feature>
<evidence type="ECO:0008006" key="6">
    <source>
        <dbReference type="Google" id="ProtNLM"/>
    </source>
</evidence>
<feature type="compositionally biased region" description="Polar residues" evidence="1">
    <location>
        <begin position="1"/>
        <end position="10"/>
    </location>
</feature>
<gene>
    <name evidence="4" type="ORF">Vretimale_3571</name>
</gene>
<dbReference type="CDD" id="cd16100">
    <property type="entry name" value="ARID"/>
    <property type="match status" value="1"/>
</dbReference>
<dbReference type="PROSITE" id="PS51183">
    <property type="entry name" value="JMJN"/>
    <property type="match status" value="1"/>
</dbReference>
<feature type="non-terminal residue" evidence="4">
    <location>
        <position position="1"/>
    </location>
</feature>
<feature type="compositionally biased region" description="Polar residues" evidence="1">
    <location>
        <begin position="444"/>
        <end position="454"/>
    </location>
</feature>
<dbReference type="AlphaFoldDB" id="A0A8J4D956"/>
<dbReference type="SMART" id="SM01014">
    <property type="entry name" value="ARID"/>
    <property type="match status" value="1"/>
</dbReference>
<accession>A0A8J4D956</accession>
<dbReference type="Pfam" id="PF02375">
    <property type="entry name" value="JmjN"/>
    <property type="match status" value="1"/>
</dbReference>
<feature type="compositionally biased region" description="Basic and acidic residues" evidence="1">
    <location>
        <begin position="563"/>
        <end position="582"/>
    </location>
</feature>